<dbReference type="AlphaFoldDB" id="A0AAU9FID2"/>
<accession>A0AAU9FID2</accession>
<dbReference type="EMBL" id="AP029264">
    <property type="protein sequence ID" value="BFF95382.1"/>
    <property type="molecule type" value="Genomic_DNA"/>
</dbReference>
<keyword evidence="2" id="KW-1185">Reference proteome</keyword>
<gene>
    <name evidence="1" type="ORF">DMAD_12795</name>
</gene>
<dbReference type="Proteomes" id="UP001500889">
    <property type="component" value="Chromosome U"/>
</dbReference>
<sequence length="215" mass="24553">MFLDYNGNPIDVTPDNVQDYEYDKHGIMLLTSSETEAYLPPKWHGTIYGTMEMLINYRENFDTDSDLLKFHALQPYEPELVCCRNVVVELTVLPAGQSLYSDAELAVFVVHLFKAVTNPDGTETIEANTHSLLSKEIGTELKFCPHDNHYHMRLRQEGIDVVYLDDQIYRNGSIFAGFQHQRVCSLLRNLEPRCVRSLSGRPLPPTLSRICRGSN</sequence>
<organism evidence="1 2">
    <name type="scientific">Drosophila madeirensis</name>
    <name type="common">Fruit fly</name>
    <dbReference type="NCBI Taxonomy" id="30013"/>
    <lineage>
        <taxon>Eukaryota</taxon>
        <taxon>Metazoa</taxon>
        <taxon>Ecdysozoa</taxon>
        <taxon>Arthropoda</taxon>
        <taxon>Hexapoda</taxon>
        <taxon>Insecta</taxon>
        <taxon>Pterygota</taxon>
        <taxon>Neoptera</taxon>
        <taxon>Endopterygota</taxon>
        <taxon>Diptera</taxon>
        <taxon>Brachycera</taxon>
        <taxon>Muscomorpha</taxon>
        <taxon>Ephydroidea</taxon>
        <taxon>Drosophilidae</taxon>
        <taxon>Drosophila</taxon>
        <taxon>Sophophora</taxon>
    </lineage>
</organism>
<reference evidence="1 2" key="1">
    <citation type="submission" date="2024-02" db="EMBL/GenBank/DDBJ databases">
        <title>A chromosome-level genome assembly of Drosophila madeirensis, a fruit fly species endemic to Madeira island.</title>
        <authorList>
            <person name="Tomihara K."/>
            <person name="Llopart A."/>
            <person name="Yamamoto D."/>
        </authorList>
    </citation>
    <scope>NUCLEOTIDE SEQUENCE [LARGE SCALE GENOMIC DNA]</scope>
    <source>
        <strain evidence="1 2">RF1</strain>
    </source>
</reference>
<protein>
    <submittedName>
        <fullName evidence="1">Uncharacterized protein</fullName>
    </submittedName>
</protein>
<name>A0AAU9FID2_DROMD</name>
<proteinExistence type="predicted"/>
<evidence type="ECO:0000313" key="2">
    <source>
        <dbReference type="Proteomes" id="UP001500889"/>
    </source>
</evidence>
<evidence type="ECO:0000313" key="1">
    <source>
        <dbReference type="EMBL" id="BFF95382.1"/>
    </source>
</evidence>